<evidence type="ECO:0000259" key="2">
    <source>
        <dbReference type="Pfam" id="PF13202"/>
    </source>
</evidence>
<dbReference type="PROSITE" id="PS00018">
    <property type="entry name" value="EF_HAND_1"/>
    <property type="match status" value="2"/>
</dbReference>
<keyword evidence="1" id="KW-0732">Signal</keyword>
<keyword evidence="4" id="KW-1185">Reference proteome</keyword>
<dbReference type="Proteomes" id="UP000049455">
    <property type="component" value="Unassembled WGS sequence"/>
</dbReference>
<gene>
    <name evidence="3" type="ORF">JSE7799_03565</name>
</gene>
<dbReference type="Pfam" id="PF13202">
    <property type="entry name" value="EF-hand_5"/>
    <property type="match status" value="1"/>
</dbReference>
<evidence type="ECO:0000313" key="3">
    <source>
        <dbReference type="EMBL" id="CUH40825.1"/>
    </source>
</evidence>
<accession>A0A0M7BHF9</accession>
<dbReference type="Gene3D" id="1.10.238.10">
    <property type="entry name" value="EF-hand"/>
    <property type="match status" value="1"/>
</dbReference>
<feature type="chain" id="PRO_5005810022" evidence="1">
    <location>
        <begin position="23"/>
        <end position="140"/>
    </location>
</feature>
<feature type="domain" description="EF-hand" evidence="2">
    <location>
        <begin position="55"/>
        <end position="72"/>
    </location>
</feature>
<dbReference type="GO" id="GO:0005509">
    <property type="term" value="F:calcium ion binding"/>
    <property type="evidence" value="ECO:0007669"/>
    <property type="project" value="InterPro"/>
</dbReference>
<organism evidence="3 4">
    <name type="scientific">Jannaschia seosinensis</name>
    <dbReference type="NCBI Taxonomy" id="313367"/>
    <lineage>
        <taxon>Bacteria</taxon>
        <taxon>Pseudomonadati</taxon>
        <taxon>Pseudomonadota</taxon>
        <taxon>Alphaproteobacteria</taxon>
        <taxon>Rhodobacterales</taxon>
        <taxon>Roseobacteraceae</taxon>
        <taxon>Jannaschia</taxon>
    </lineage>
</organism>
<protein>
    <submittedName>
        <fullName evidence="3">EF hand</fullName>
    </submittedName>
</protein>
<dbReference type="InterPro" id="IPR011992">
    <property type="entry name" value="EF-hand-dom_pair"/>
</dbReference>
<dbReference type="SUPFAM" id="SSF47473">
    <property type="entry name" value="EF-hand"/>
    <property type="match status" value="1"/>
</dbReference>
<reference evidence="3 4" key="1">
    <citation type="submission" date="2015-09" db="EMBL/GenBank/DDBJ databases">
        <authorList>
            <person name="Jackson K.R."/>
            <person name="Lunt B.L."/>
            <person name="Fisher J.N.B."/>
            <person name="Gardner A.V."/>
            <person name="Bailey M.E."/>
            <person name="Deus L.M."/>
            <person name="Earl A.S."/>
            <person name="Gibby P.D."/>
            <person name="Hartmann K.A."/>
            <person name="Liu J.E."/>
            <person name="Manci A.M."/>
            <person name="Nielsen D.A."/>
            <person name="Solomon M.B."/>
            <person name="Breakwell D.P."/>
            <person name="Burnett S.H."/>
            <person name="Grose J.H."/>
        </authorList>
    </citation>
    <scope>NUCLEOTIDE SEQUENCE [LARGE SCALE GENOMIC DNA]</scope>
    <source>
        <strain evidence="3 4">CECT 7799</strain>
    </source>
</reference>
<proteinExistence type="predicted"/>
<evidence type="ECO:0000313" key="4">
    <source>
        <dbReference type="Proteomes" id="UP000049455"/>
    </source>
</evidence>
<dbReference type="RefSeq" id="WP_055664820.1">
    <property type="nucleotide sequence ID" value="NZ_CYPR01000231.1"/>
</dbReference>
<evidence type="ECO:0000256" key="1">
    <source>
        <dbReference type="SAM" id="SignalP"/>
    </source>
</evidence>
<name>A0A0M7BHF9_9RHOB</name>
<feature type="signal peptide" evidence="1">
    <location>
        <begin position="1"/>
        <end position="22"/>
    </location>
</feature>
<sequence>MKVTKFFTASALTLALATPAAAQLVLKGYDVDGDGQLTGAEARDLFDADGVVSLSTFDTDGDGVLSSSEFDALFGQAEAYWVDTGVGFNTFDANEDDVIDQEEYFQGFVSAYDLDQSGAFEAEEMQQMEEDFNAMGFSDS</sequence>
<dbReference type="InterPro" id="IPR002048">
    <property type="entry name" value="EF_hand_dom"/>
</dbReference>
<dbReference type="AlphaFoldDB" id="A0A0M7BHF9"/>
<dbReference type="OrthoDB" id="5470953at2"/>
<dbReference type="InterPro" id="IPR018247">
    <property type="entry name" value="EF_Hand_1_Ca_BS"/>
</dbReference>
<dbReference type="EMBL" id="CYPR01000231">
    <property type="protein sequence ID" value="CUH40825.1"/>
    <property type="molecule type" value="Genomic_DNA"/>
</dbReference>